<accession>A0A0N4XVK6</accession>
<reference evidence="5" key="1">
    <citation type="submission" date="2017-02" db="UniProtKB">
        <authorList>
            <consortium name="WormBaseParasite"/>
        </authorList>
    </citation>
    <scope>IDENTIFICATION</scope>
</reference>
<evidence type="ECO:0000313" key="3">
    <source>
        <dbReference type="EMBL" id="VDL70432.1"/>
    </source>
</evidence>
<dbReference type="Proteomes" id="UP000271162">
    <property type="component" value="Unassembled WGS sequence"/>
</dbReference>
<dbReference type="AlphaFoldDB" id="A0A0N4XVK6"/>
<organism evidence="5">
    <name type="scientific">Nippostrongylus brasiliensis</name>
    <name type="common">Rat hookworm</name>
    <dbReference type="NCBI Taxonomy" id="27835"/>
    <lineage>
        <taxon>Eukaryota</taxon>
        <taxon>Metazoa</taxon>
        <taxon>Ecdysozoa</taxon>
        <taxon>Nematoda</taxon>
        <taxon>Chromadorea</taxon>
        <taxon>Rhabditida</taxon>
        <taxon>Rhabditina</taxon>
        <taxon>Rhabditomorpha</taxon>
        <taxon>Strongyloidea</taxon>
        <taxon>Heligmosomidae</taxon>
        <taxon>Nippostrongylus</taxon>
    </lineage>
</organism>
<feature type="transmembrane region" description="Helical" evidence="2">
    <location>
        <begin position="6"/>
        <end position="24"/>
    </location>
</feature>
<keyword evidence="2" id="KW-0472">Membrane</keyword>
<keyword evidence="2" id="KW-0812">Transmembrane</keyword>
<evidence type="ECO:0000256" key="1">
    <source>
        <dbReference type="SAM" id="MobiDB-lite"/>
    </source>
</evidence>
<dbReference type="OMA" id="KMRSVED"/>
<keyword evidence="2" id="KW-1133">Transmembrane helix</keyword>
<evidence type="ECO:0000313" key="5">
    <source>
        <dbReference type="WBParaSite" id="NBR_0000684201-mRNA-1"/>
    </source>
</evidence>
<keyword evidence="4" id="KW-1185">Reference proteome</keyword>
<dbReference type="EMBL" id="UYSL01019835">
    <property type="protein sequence ID" value="VDL70432.1"/>
    <property type="molecule type" value="Genomic_DNA"/>
</dbReference>
<evidence type="ECO:0000256" key="2">
    <source>
        <dbReference type="SAM" id="Phobius"/>
    </source>
</evidence>
<sequence>MYRDSMANGFAATVLFLIFLFLLARHIRKMRSVEDQQLPTVNPTPNLPPPYMMPPPPTYSFPRIDALQGNYSTNANA</sequence>
<dbReference type="WBParaSite" id="NBR_0000684201-mRNA-1">
    <property type="protein sequence ID" value="NBR_0000684201-mRNA-1"/>
    <property type="gene ID" value="NBR_0000684201"/>
</dbReference>
<feature type="region of interest" description="Disordered" evidence="1">
    <location>
        <begin position="33"/>
        <end position="56"/>
    </location>
</feature>
<feature type="compositionally biased region" description="Pro residues" evidence="1">
    <location>
        <begin position="45"/>
        <end position="56"/>
    </location>
</feature>
<name>A0A0N4XVK6_NIPBR</name>
<protein>
    <submittedName>
        <fullName evidence="5">Odv-e18</fullName>
    </submittedName>
</protein>
<gene>
    <name evidence="3" type="ORF">NBR_LOCUS6843</name>
</gene>
<evidence type="ECO:0000313" key="4">
    <source>
        <dbReference type="Proteomes" id="UP000271162"/>
    </source>
</evidence>
<proteinExistence type="predicted"/>
<reference evidence="3 4" key="2">
    <citation type="submission" date="2018-11" db="EMBL/GenBank/DDBJ databases">
        <authorList>
            <consortium name="Pathogen Informatics"/>
        </authorList>
    </citation>
    <scope>NUCLEOTIDE SEQUENCE [LARGE SCALE GENOMIC DNA]</scope>
</reference>